<evidence type="ECO:0000256" key="3">
    <source>
        <dbReference type="ARBA" id="ARBA00023002"/>
    </source>
</evidence>
<dbReference type="GO" id="GO:0034599">
    <property type="term" value="P:cellular response to oxidative stress"/>
    <property type="evidence" value="ECO:0007669"/>
    <property type="project" value="TreeGrafter"/>
</dbReference>
<evidence type="ECO:0000259" key="5">
    <source>
        <dbReference type="PROSITE" id="PS51352"/>
    </source>
</evidence>
<evidence type="ECO:0000256" key="2">
    <source>
        <dbReference type="ARBA" id="ARBA00022559"/>
    </source>
</evidence>
<dbReference type="InterPro" id="IPR029759">
    <property type="entry name" value="GPX_AS"/>
</dbReference>
<name>A0A2T6AYT1_9RHOB</name>
<evidence type="ECO:0000313" key="6">
    <source>
        <dbReference type="EMBL" id="PTX48971.1"/>
    </source>
</evidence>
<dbReference type="InterPro" id="IPR036249">
    <property type="entry name" value="Thioredoxin-like_sf"/>
</dbReference>
<protein>
    <recommendedName>
        <fullName evidence="4">Glutathione peroxidase</fullName>
    </recommendedName>
</protein>
<keyword evidence="7" id="KW-1185">Reference proteome</keyword>
<dbReference type="PROSITE" id="PS00460">
    <property type="entry name" value="GLUTATHIONE_PEROXID_1"/>
    <property type="match status" value="1"/>
</dbReference>
<evidence type="ECO:0000256" key="1">
    <source>
        <dbReference type="ARBA" id="ARBA00006926"/>
    </source>
</evidence>
<dbReference type="Pfam" id="PF00255">
    <property type="entry name" value="GSHPx"/>
    <property type="match status" value="1"/>
</dbReference>
<dbReference type="InterPro" id="IPR000889">
    <property type="entry name" value="Glutathione_peroxidase"/>
</dbReference>
<feature type="domain" description="Thioredoxin" evidence="5">
    <location>
        <begin position="46"/>
        <end position="204"/>
    </location>
</feature>
<dbReference type="GO" id="GO:0004601">
    <property type="term" value="F:peroxidase activity"/>
    <property type="evidence" value="ECO:0007669"/>
    <property type="project" value="UniProtKB-KW"/>
</dbReference>
<dbReference type="Proteomes" id="UP000244224">
    <property type="component" value="Unassembled WGS sequence"/>
</dbReference>
<keyword evidence="3 4" id="KW-0560">Oxidoreductase</keyword>
<dbReference type="PROSITE" id="PS51355">
    <property type="entry name" value="GLUTATHIONE_PEROXID_3"/>
    <property type="match status" value="1"/>
</dbReference>
<sequence>MLAGGRKLAIARNGPALKAAGKEQGMKRIHRRMLIGAALAVAGFGPALAAAAPAFRFDGIDGGTLDTSDWRGRPVLVVNTASLCGFTPQYDALQALQDRYGPRGLVVLAVPSDDFAQELKDDAAVKEFCALTFDLTLPMTRITHVRGAGAHPFYRWMAEEHGFTPGWNFNKVLLGPDGLPRGTWGAPVTPLSAAITGAVEAVLP</sequence>
<comment type="caution">
    <text evidence="6">The sequence shown here is derived from an EMBL/GenBank/DDBJ whole genome shotgun (WGS) entry which is preliminary data.</text>
</comment>
<evidence type="ECO:0000313" key="7">
    <source>
        <dbReference type="Proteomes" id="UP000244224"/>
    </source>
</evidence>
<keyword evidence="2 4" id="KW-0575">Peroxidase</keyword>
<dbReference type="SUPFAM" id="SSF52833">
    <property type="entry name" value="Thioredoxin-like"/>
    <property type="match status" value="1"/>
</dbReference>
<dbReference type="EMBL" id="QBKP01000008">
    <property type="protein sequence ID" value="PTX48971.1"/>
    <property type="molecule type" value="Genomic_DNA"/>
</dbReference>
<dbReference type="CDD" id="cd00340">
    <property type="entry name" value="GSH_Peroxidase"/>
    <property type="match status" value="1"/>
</dbReference>
<comment type="similarity">
    <text evidence="1 4">Belongs to the glutathione peroxidase family.</text>
</comment>
<reference evidence="6 7" key="1">
    <citation type="submission" date="2018-04" db="EMBL/GenBank/DDBJ databases">
        <title>Genomic Encyclopedia of Archaeal and Bacterial Type Strains, Phase II (KMG-II): from individual species to whole genera.</title>
        <authorList>
            <person name="Goeker M."/>
        </authorList>
    </citation>
    <scope>NUCLEOTIDE SEQUENCE [LARGE SCALE GENOMIC DNA]</scope>
    <source>
        <strain evidence="6 7">DSM 21823</strain>
    </source>
</reference>
<dbReference type="AlphaFoldDB" id="A0A2T6AYT1"/>
<organism evidence="6 7">
    <name type="scientific">Gemmobacter caeni</name>
    <dbReference type="NCBI Taxonomy" id="589035"/>
    <lineage>
        <taxon>Bacteria</taxon>
        <taxon>Pseudomonadati</taxon>
        <taxon>Pseudomonadota</taxon>
        <taxon>Alphaproteobacteria</taxon>
        <taxon>Rhodobacterales</taxon>
        <taxon>Paracoccaceae</taxon>
        <taxon>Gemmobacter</taxon>
    </lineage>
</organism>
<dbReference type="PROSITE" id="PS51352">
    <property type="entry name" value="THIOREDOXIN_2"/>
    <property type="match status" value="1"/>
</dbReference>
<dbReference type="Gene3D" id="3.40.30.10">
    <property type="entry name" value="Glutaredoxin"/>
    <property type="match status" value="1"/>
</dbReference>
<evidence type="ECO:0000256" key="4">
    <source>
        <dbReference type="RuleBase" id="RU000499"/>
    </source>
</evidence>
<gene>
    <name evidence="6" type="ORF">C8N34_10877</name>
</gene>
<proteinExistence type="inferred from homology"/>
<dbReference type="PRINTS" id="PR01011">
    <property type="entry name" value="GLUTPROXDASE"/>
</dbReference>
<accession>A0A2T6AYT1</accession>
<dbReference type="InterPro" id="IPR013766">
    <property type="entry name" value="Thioredoxin_domain"/>
</dbReference>
<dbReference type="PANTHER" id="PTHR11592">
    <property type="entry name" value="GLUTATHIONE PEROXIDASE"/>
    <property type="match status" value="1"/>
</dbReference>
<dbReference type="PANTHER" id="PTHR11592:SF78">
    <property type="entry name" value="GLUTATHIONE PEROXIDASE"/>
    <property type="match status" value="1"/>
</dbReference>